<protein>
    <submittedName>
        <fullName evidence="1">Uncharacterized protein</fullName>
    </submittedName>
</protein>
<reference evidence="1 2" key="1">
    <citation type="submission" date="2016-10" db="EMBL/GenBank/DDBJ databases">
        <authorList>
            <person name="de Groot N.N."/>
        </authorList>
    </citation>
    <scope>NUCLEOTIDE SEQUENCE [LARGE SCALE GENOMIC DNA]</scope>
    <source>
        <strain evidence="1 2">DSM 2895</strain>
    </source>
</reference>
<dbReference type="Proteomes" id="UP000182836">
    <property type="component" value="Unassembled WGS sequence"/>
</dbReference>
<dbReference type="EMBL" id="FNED01000001">
    <property type="protein sequence ID" value="SDH97238.1"/>
    <property type="molecule type" value="Genomic_DNA"/>
</dbReference>
<evidence type="ECO:0000313" key="2">
    <source>
        <dbReference type="Proteomes" id="UP000182836"/>
    </source>
</evidence>
<gene>
    <name evidence="1" type="ORF">SAMN04487909_10189</name>
</gene>
<evidence type="ECO:0000313" key="1">
    <source>
        <dbReference type="EMBL" id="SDH97238.1"/>
    </source>
</evidence>
<proteinExistence type="predicted"/>
<accession>A0A0K2WF52</accession>
<organism evidence="1 2">
    <name type="scientific">Aneurinibacillus migulanus</name>
    <name type="common">Bacillus migulanus</name>
    <dbReference type="NCBI Taxonomy" id="47500"/>
    <lineage>
        <taxon>Bacteria</taxon>
        <taxon>Bacillati</taxon>
        <taxon>Bacillota</taxon>
        <taxon>Bacilli</taxon>
        <taxon>Bacillales</taxon>
        <taxon>Paenibacillaceae</taxon>
        <taxon>Aneurinibacillus group</taxon>
        <taxon>Aneurinibacillus</taxon>
    </lineage>
</organism>
<sequence length="66" mass="7782">MHMRVRFLDEDGDEYVIELTDVEELLSTLRNSRSIAFKHSWYHIGDIMQEEQEVIVSLVDKAVMGR</sequence>
<name>A0A0K2WF52_ANEMI</name>
<dbReference type="AlphaFoldDB" id="A0A0K2WF52"/>